<dbReference type="CDD" id="cd06818">
    <property type="entry name" value="PLPDE_III_cryptic_DSD"/>
    <property type="match status" value="1"/>
</dbReference>
<gene>
    <name evidence="4" type="ORF">LMG32289_01427</name>
</gene>
<comment type="caution">
    <text evidence="4">The sequence shown here is derived from an EMBL/GenBank/DDBJ whole genome shotgun (WGS) entry which is preliminary data.</text>
</comment>
<accession>A0ABN7Y2J5</accession>
<organism evidence="4 5">
    <name type="scientific">Cupriavidus pampae</name>
    <dbReference type="NCBI Taxonomy" id="659251"/>
    <lineage>
        <taxon>Bacteria</taxon>
        <taxon>Pseudomonadati</taxon>
        <taxon>Pseudomonadota</taxon>
        <taxon>Betaproteobacteria</taxon>
        <taxon>Burkholderiales</taxon>
        <taxon>Burkholderiaceae</taxon>
        <taxon>Cupriavidus</taxon>
    </lineage>
</organism>
<evidence type="ECO:0000256" key="2">
    <source>
        <dbReference type="ARBA" id="ARBA00023239"/>
    </source>
</evidence>
<dbReference type="Pfam" id="PF01168">
    <property type="entry name" value="Ala_racemase_N"/>
    <property type="match status" value="1"/>
</dbReference>
<keyword evidence="5" id="KW-1185">Reference proteome</keyword>
<keyword evidence="2" id="KW-0456">Lyase</keyword>
<evidence type="ECO:0000313" key="5">
    <source>
        <dbReference type="Proteomes" id="UP000706525"/>
    </source>
</evidence>
<protein>
    <recommendedName>
        <fullName evidence="3">D-serine dehydratase-like domain-containing protein</fullName>
    </recommendedName>
</protein>
<name>A0ABN7Y2J5_9BURK</name>
<feature type="domain" description="D-serine dehydratase-like" evidence="3">
    <location>
        <begin position="341"/>
        <end position="442"/>
    </location>
</feature>
<evidence type="ECO:0000256" key="1">
    <source>
        <dbReference type="ARBA" id="ARBA00005323"/>
    </source>
</evidence>
<dbReference type="EMBL" id="CAJZAG010000002">
    <property type="protein sequence ID" value="CAG9167583.1"/>
    <property type="molecule type" value="Genomic_DNA"/>
</dbReference>
<proteinExistence type="inferred from homology"/>
<reference evidence="4 5" key="1">
    <citation type="submission" date="2021-08" db="EMBL/GenBank/DDBJ databases">
        <authorList>
            <person name="Peeters C."/>
        </authorList>
    </citation>
    <scope>NUCLEOTIDE SEQUENCE [LARGE SCALE GENOMIC DNA]</scope>
    <source>
        <strain evidence="4 5">LMG 32289</strain>
    </source>
</reference>
<sequence>MVISRYYYVNPRLYAPYNSCSPTMHETKYQAHPEAQNARGMIDPLNKAMGRLAAPLAPDAAREVGWRLLDEDLSLPAAVLYEDRLAHNLDWMRRFMGEYHVHLAPHGKTTMAPKLFARQLAEGAWGITLATAHQTAAAHAHGVRRVLMANQLVGRRNMEIVADLLQDPDFEFFTLVDSAELVDQLGAFFRQRGQTLQVLLEIGVTGGRTGVRDAAQQAAVLAALQRWPGALSLAGVEVYEGVLQQEADIRAFLRRTVSITRELATAGAFGRQPVILSGAGSAWYDVVAEEFSQANIGAPIEVVLRPGCYLTHDVGIYRAAQDRILAGNPVAQKMREGLLPALQLWAYVQSIPEPTRAIIGLGKRDAAFDAGLPIPASHYRPQGASPTPVDTPAHWRITGMMDQHAYLEIGAGDDLRVGDMIAFDISHPCLTFDKWRHIPVLDRQFRVIDIVQTFF</sequence>
<dbReference type="Proteomes" id="UP000706525">
    <property type="component" value="Unassembled WGS sequence"/>
</dbReference>
<dbReference type="Gene3D" id="3.20.20.10">
    <property type="entry name" value="Alanine racemase"/>
    <property type="match status" value="1"/>
</dbReference>
<dbReference type="SMART" id="SM01119">
    <property type="entry name" value="D-ser_dehydrat"/>
    <property type="match status" value="1"/>
</dbReference>
<comment type="similarity">
    <text evidence="1">Belongs to the DSD1 family.</text>
</comment>
<dbReference type="PANTHER" id="PTHR28004">
    <property type="entry name" value="ZGC:162816-RELATED"/>
    <property type="match status" value="1"/>
</dbReference>
<dbReference type="PANTHER" id="PTHR28004:SF8">
    <property type="entry name" value="D-SERINE DEAMINASE"/>
    <property type="match status" value="1"/>
</dbReference>
<dbReference type="Pfam" id="PF14031">
    <property type="entry name" value="D-ser_dehydrat"/>
    <property type="match status" value="1"/>
</dbReference>
<dbReference type="InterPro" id="IPR029066">
    <property type="entry name" value="PLP-binding_barrel"/>
</dbReference>
<evidence type="ECO:0000313" key="4">
    <source>
        <dbReference type="EMBL" id="CAG9167583.1"/>
    </source>
</evidence>
<dbReference type="InterPro" id="IPR051466">
    <property type="entry name" value="D-amino_acid_metab_enzyme"/>
</dbReference>
<dbReference type="InterPro" id="IPR042208">
    <property type="entry name" value="D-ser_dehydrat-like_sf"/>
</dbReference>
<dbReference type="InterPro" id="IPR026956">
    <property type="entry name" value="D-ser_dehydrat-like_dom"/>
</dbReference>
<dbReference type="InterPro" id="IPR001608">
    <property type="entry name" value="Ala_racemase_N"/>
</dbReference>
<dbReference type="Gene3D" id="2.40.37.20">
    <property type="entry name" value="D-serine dehydratase-like domain"/>
    <property type="match status" value="1"/>
</dbReference>
<evidence type="ECO:0000259" key="3">
    <source>
        <dbReference type="SMART" id="SM01119"/>
    </source>
</evidence>
<dbReference type="SUPFAM" id="SSF51419">
    <property type="entry name" value="PLP-binding barrel"/>
    <property type="match status" value="1"/>
</dbReference>